<comment type="catalytic activity">
    <reaction evidence="2">
        <text>2,5-diamino-6-hydroxy-4-(5-phosphoribosylamino)-pyrimidine + H2O = 2,5,6-triamino-4-hydroxypyrimidine + D-ribose 5-phosphate</text>
        <dbReference type="Rhea" id="RHEA:23436"/>
        <dbReference type="ChEBI" id="CHEBI:15377"/>
        <dbReference type="ChEBI" id="CHEBI:58614"/>
        <dbReference type="ChEBI" id="CHEBI:78346"/>
        <dbReference type="ChEBI" id="CHEBI:137796"/>
    </reaction>
</comment>
<dbReference type="InterPro" id="IPR037238">
    <property type="entry name" value="YbiA-like_sf"/>
</dbReference>
<dbReference type="Gene3D" id="1.10.357.40">
    <property type="entry name" value="YbiA-like"/>
    <property type="match status" value="1"/>
</dbReference>
<feature type="domain" description="NADAR" evidence="3">
    <location>
        <begin position="15"/>
        <end position="153"/>
    </location>
</feature>
<dbReference type="eggNOG" id="COG3236">
    <property type="taxonomic scope" value="Bacteria"/>
</dbReference>
<comment type="catalytic activity">
    <reaction evidence="1">
        <text>5-amino-6-(5-phospho-D-ribosylamino)uracil + H2O = 5,6-diaminouracil + D-ribose 5-phosphate</text>
        <dbReference type="Rhea" id="RHEA:55020"/>
        <dbReference type="ChEBI" id="CHEBI:15377"/>
        <dbReference type="ChEBI" id="CHEBI:46252"/>
        <dbReference type="ChEBI" id="CHEBI:58453"/>
        <dbReference type="ChEBI" id="CHEBI:78346"/>
    </reaction>
</comment>
<dbReference type="Proteomes" id="UP000004931">
    <property type="component" value="Unassembled WGS sequence"/>
</dbReference>
<dbReference type="EMBL" id="AAVT01000005">
    <property type="protein sequence ID" value="EAW30948.1"/>
    <property type="molecule type" value="Genomic_DNA"/>
</dbReference>
<evidence type="ECO:0000259" key="3">
    <source>
        <dbReference type="Pfam" id="PF08719"/>
    </source>
</evidence>
<evidence type="ECO:0000256" key="1">
    <source>
        <dbReference type="ARBA" id="ARBA00000022"/>
    </source>
</evidence>
<reference evidence="4 5" key="1">
    <citation type="journal article" date="2010" name="J. Bacteriol.">
        <title>Genome sequence of the oligotrophic marine Gammaproteobacterium HTCC2143, isolated from the Oregon Coast.</title>
        <authorList>
            <person name="Oh H.M."/>
            <person name="Kang I."/>
            <person name="Ferriera S."/>
            <person name="Giovannoni S.J."/>
            <person name="Cho J.C."/>
        </authorList>
    </citation>
    <scope>NUCLEOTIDE SEQUENCE [LARGE SCALE GENOMIC DNA]</scope>
    <source>
        <strain evidence="4 5">HTCC2143</strain>
    </source>
</reference>
<dbReference type="SUPFAM" id="SSF143990">
    <property type="entry name" value="YbiA-like"/>
    <property type="match status" value="1"/>
</dbReference>
<dbReference type="Pfam" id="PF08719">
    <property type="entry name" value="NADAR"/>
    <property type="match status" value="1"/>
</dbReference>
<accession>A0YDR4</accession>
<comment type="caution">
    <text evidence="4">The sequence shown here is derived from an EMBL/GenBank/DDBJ whole genome shotgun (WGS) entry which is preliminary data.</text>
</comment>
<name>A0YDR4_9GAMM</name>
<dbReference type="AlphaFoldDB" id="A0YDR4"/>
<organism evidence="4 5">
    <name type="scientific">marine gamma proteobacterium HTCC2143</name>
    <dbReference type="NCBI Taxonomy" id="247633"/>
    <lineage>
        <taxon>Bacteria</taxon>
        <taxon>Pseudomonadati</taxon>
        <taxon>Pseudomonadota</taxon>
        <taxon>Gammaproteobacteria</taxon>
        <taxon>Cellvibrionales</taxon>
        <taxon>Spongiibacteraceae</taxon>
        <taxon>BD1-7 clade</taxon>
    </lineage>
</organism>
<proteinExistence type="predicted"/>
<sequence>MSSGIFADHDQDAMYFTRSDVNEDFGSFSKHPFQLEDKEWPSVEHYYQAMKFDDQAYQETIRCADHPKKARKLGRNRFRSIRKDWRDVKVVYMTRAVYTMCRTYPDIATKLLTTGSNRLVENSQYDYFWGCGRDRRGDNHFGKVLMNVRDKLHTEAQDL</sequence>
<gene>
    <name evidence="4" type="ORF">GP2143_10137</name>
</gene>
<keyword evidence="5" id="KW-1185">Reference proteome</keyword>
<evidence type="ECO:0000256" key="2">
    <source>
        <dbReference type="ARBA" id="ARBA00000751"/>
    </source>
</evidence>
<dbReference type="STRING" id="247633.GP2143_10137"/>
<dbReference type="OrthoDB" id="9793111at2"/>
<protein>
    <recommendedName>
        <fullName evidence="3">NADAR domain-containing protein</fullName>
    </recommendedName>
</protein>
<evidence type="ECO:0000313" key="5">
    <source>
        <dbReference type="Proteomes" id="UP000004931"/>
    </source>
</evidence>
<dbReference type="CDD" id="cd15457">
    <property type="entry name" value="NADAR"/>
    <property type="match status" value="1"/>
</dbReference>
<dbReference type="InterPro" id="IPR012816">
    <property type="entry name" value="NADAR"/>
</dbReference>
<dbReference type="NCBIfam" id="TIGR02464">
    <property type="entry name" value="ribofla_fusion"/>
    <property type="match status" value="1"/>
</dbReference>
<evidence type="ECO:0000313" key="4">
    <source>
        <dbReference type="EMBL" id="EAW30948.1"/>
    </source>
</evidence>